<dbReference type="STRING" id="4113.M1AKW7"/>
<proteinExistence type="predicted"/>
<sequence length="183" mass="19493">MEALLVLPRLQKNGFAGDPLIGTTTWTKFEAKSWNADVISCRIEDDEEFYPPRESLDGRESLIGTGSASRRAFTSIKVKSFGGSSSSSSYSSSSSASGSSVRSLSLSISLLVSLSPKNSQSKSLDLLVVHTAPPPQNPYPPSLPLADFVLILVIHGESDSPSPPSSSSLKRYPSRSIDTDGNN</sequence>
<protein>
    <submittedName>
        <fullName evidence="2">FH protein NFH1</fullName>
    </submittedName>
</protein>
<feature type="region of interest" description="Disordered" evidence="1">
    <location>
        <begin position="80"/>
        <end position="99"/>
    </location>
</feature>
<evidence type="ECO:0000313" key="2">
    <source>
        <dbReference type="EnsemblPlants" id="PGSC0003DMT400025014"/>
    </source>
</evidence>
<name>M1AKW7_SOLTU</name>
<feature type="region of interest" description="Disordered" evidence="1">
    <location>
        <begin position="157"/>
        <end position="183"/>
    </location>
</feature>
<feature type="compositionally biased region" description="Low complexity" evidence="1">
    <location>
        <begin position="165"/>
        <end position="176"/>
    </location>
</feature>
<dbReference type="Proteomes" id="UP000011115">
    <property type="component" value="Unassembled WGS sequence"/>
</dbReference>
<evidence type="ECO:0000313" key="3">
    <source>
        <dbReference type="Proteomes" id="UP000011115"/>
    </source>
</evidence>
<organism evidence="2 3">
    <name type="scientific">Solanum tuberosum</name>
    <name type="common">Potato</name>
    <dbReference type="NCBI Taxonomy" id="4113"/>
    <lineage>
        <taxon>Eukaryota</taxon>
        <taxon>Viridiplantae</taxon>
        <taxon>Streptophyta</taxon>
        <taxon>Embryophyta</taxon>
        <taxon>Tracheophyta</taxon>
        <taxon>Spermatophyta</taxon>
        <taxon>Magnoliopsida</taxon>
        <taxon>eudicotyledons</taxon>
        <taxon>Gunneridae</taxon>
        <taxon>Pentapetalae</taxon>
        <taxon>asterids</taxon>
        <taxon>lamiids</taxon>
        <taxon>Solanales</taxon>
        <taxon>Solanaceae</taxon>
        <taxon>Solanoideae</taxon>
        <taxon>Solaneae</taxon>
        <taxon>Solanum</taxon>
    </lineage>
</organism>
<dbReference type="eggNOG" id="KOG1922">
    <property type="taxonomic scope" value="Eukaryota"/>
</dbReference>
<dbReference type="PaxDb" id="4113-PGSC0003DMT400025014"/>
<dbReference type="HOGENOM" id="CLU_1477576_0_0_1"/>
<reference evidence="3" key="1">
    <citation type="journal article" date="2011" name="Nature">
        <title>Genome sequence and analysis of the tuber crop potato.</title>
        <authorList>
            <consortium name="The Potato Genome Sequencing Consortium"/>
        </authorList>
    </citation>
    <scope>NUCLEOTIDE SEQUENCE [LARGE SCALE GENOMIC DNA]</scope>
    <source>
        <strain evidence="3">cv. DM1-3 516 R44</strain>
    </source>
</reference>
<reference evidence="2" key="2">
    <citation type="submission" date="2015-06" db="UniProtKB">
        <authorList>
            <consortium name="EnsemblPlants"/>
        </authorList>
    </citation>
    <scope>IDENTIFICATION</scope>
    <source>
        <strain evidence="2">DM1-3 516 R44</strain>
    </source>
</reference>
<dbReference type="Gramene" id="PGSC0003DMT400025014">
    <property type="protein sequence ID" value="PGSC0003DMT400025014"/>
    <property type="gene ID" value="PGSC0003DMG403009662"/>
</dbReference>
<accession>M1AKW7</accession>
<keyword evidence="3" id="KW-1185">Reference proteome</keyword>
<dbReference type="EnsemblPlants" id="PGSC0003DMT400025014">
    <property type="protein sequence ID" value="PGSC0003DMT400025014"/>
    <property type="gene ID" value="PGSC0003DMG403009662"/>
</dbReference>
<dbReference type="InParanoid" id="M1AKW7"/>
<dbReference type="AlphaFoldDB" id="M1AKW7"/>
<evidence type="ECO:0000256" key="1">
    <source>
        <dbReference type="SAM" id="MobiDB-lite"/>
    </source>
</evidence>